<dbReference type="InterPro" id="IPR008554">
    <property type="entry name" value="Glutaredoxin-like"/>
</dbReference>
<dbReference type="Gene3D" id="3.40.30.10">
    <property type="entry name" value="Glutaredoxin"/>
    <property type="match status" value="1"/>
</dbReference>
<reference evidence="1 2" key="1">
    <citation type="submission" date="2016-04" db="EMBL/GenBank/DDBJ databases">
        <title>Comparative Genomics and Epigenetics of Sporosarcina ureae.</title>
        <authorList>
            <person name="Oliver A.S."/>
            <person name="Cooper K.K."/>
        </authorList>
    </citation>
    <scope>NUCLEOTIDE SEQUENCE [LARGE SCALE GENOMIC DNA]</scope>
    <source>
        <strain evidence="1 2">S204</strain>
    </source>
</reference>
<name>A0ABM6JTY2_SPOUR</name>
<gene>
    <name evidence="1" type="ORF">SporoS204_05320</name>
</gene>
<dbReference type="RefSeq" id="WP_029054068.1">
    <property type="nucleotide sequence ID" value="NZ_CP015108.1"/>
</dbReference>
<evidence type="ECO:0000313" key="1">
    <source>
        <dbReference type="EMBL" id="ARF13630.1"/>
    </source>
</evidence>
<sequence length="77" mass="9186">MKIQFYTKPDCELCEEAERMLHLVAEDYPLEWQTINIEEDDEIHEKYMLMIPVIEHEGQVLAYGNIGYIDILELIEQ</sequence>
<dbReference type="SUPFAM" id="SSF52833">
    <property type="entry name" value="Thioredoxin-like"/>
    <property type="match status" value="1"/>
</dbReference>
<evidence type="ECO:0000313" key="2">
    <source>
        <dbReference type="Proteomes" id="UP000192486"/>
    </source>
</evidence>
<dbReference type="InterPro" id="IPR036249">
    <property type="entry name" value="Thioredoxin-like_sf"/>
</dbReference>
<proteinExistence type="predicted"/>
<evidence type="ECO:0008006" key="3">
    <source>
        <dbReference type="Google" id="ProtNLM"/>
    </source>
</evidence>
<dbReference type="Proteomes" id="UP000192486">
    <property type="component" value="Chromosome"/>
</dbReference>
<accession>A0ABM6JTY2</accession>
<dbReference type="Pfam" id="PF05768">
    <property type="entry name" value="Glrx-like"/>
    <property type="match status" value="1"/>
</dbReference>
<organism evidence="1 2">
    <name type="scientific">Sporosarcina ureae</name>
    <dbReference type="NCBI Taxonomy" id="1571"/>
    <lineage>
        <taxon>Bacteria</taxon>
        <taxon>Bacillati</taxon>
        <taxon>Bacillota</taxon>
        <taxon>Bacilli</taxon>
        <taxon>Bacillales</taxon>
        <taxon>Caryophanaceae</taxon>
        <taxon>Sporosarcina</taxon>
    </lineage>
</organism>
<dbReference type="EMBL" id="CP015108">
    <property type="protein sequence ID" value="ARF13630.1"/>
    <property type="molecule type" value="Genomic_DNA"/>
</dbReference>
<protein>
    <recommendedName>
        <fullName evidence="3">Thiol-disulfide isomerase</fullName>
    </recommendedName>
</protein>
<keyword evidence="2" id="KW-1185">Reference proteome</keyword>